<reference evidence="6" key="1">
    <citation type="submission" date="2018-11" db="EMBL/GenBank/DDBJ databases">
        <title>Complete genome sequence of Paenibacillus sp. ML311-T8.</title>
        <authorList>
            <person name="Nam Y.-D."/>
            <person name="Kang J."/>
            <person name="Chung W.-H."/>
            <person name="Park Y.S."/>
        </authorList>
    </citation>
    <scope>NUCLEOTIDE SEQUENCE [LARGE SCALE GENOMIC DNA]</scope>
    <source>
        <strain evidence="6">ML311-T8</strain>
    </source>
</reference>
<dbReference type="FunFam" id="3.40.50.300:FF:000640">
    <property type="entry name" value="MoxR family ATPase"/>
    <property type="match status" value="1"/>
</dbReference>
<protein>
    <submittedName>
        <fullName evidence="5">MoxR family ATPase</fullName>
    </submittedName>
</protein>
<keyword evidence="1" id="KW-0547">Nucleotide-binding</keyword>
<organism evidence="5 6">
    <name type="scientific">Paenibacillus psychroresistens</name>
    <dbReference type="NCBI Taxonomy" id="1778678"/>
    <lineage>
        <taxon>Bacteria</taxon>
        <taxon>Bacillati</taxon>
        <taxon>Bacillota</taxon>
        <taxon>Bacilli</taxon>
        <taxon>Bacillales</taxon>
        <taxon>Paenibacillaceae</taxon>
        <taxon>Paenibacillus</taxon>
    </lineage>
</organism>
<evidence type="ECO:0000313" key="5">
    <source>
        <dbReference type="EMBL" id="QGQ98276.1"/>
    </source>
</evidence>
<feature type="domain" description="AAA+ ATPase" evidence="4">
    <location>
        <begin position="37"/>
        <end position="178"/>
    </location>
</feature>
<dbReference type="OrthoDB" id="9808397at2"/>
<proteinExistence type="inferred from homology"/>
<dbReference type="PANTHER" id="PTHR42759:SF5">
    <property type="entry name" value="METHANOL DEHYDROGENASE REGULATOR"/>
    <property type="match status" value="1"/>
</dbReference>
<dbReference type="InterPro" id="IPR003593">
    <property type="entry name" value="AAA+_ATPase"/>
</dbReference>
<dbReference type="Proteomes" id="UP000426246">
    <property type="component" value="Chromosome"/>
</dbReference>
<accession>A0A6B8RSG2</accession>
<dbReference type="Gene3D" id="3.40.50.300">
    <property type="entry name" value="P-loop containing nucleotide triphosphate hydrolases"/>
    <property type="match status" value="1"/>
</dbReference>
<evidence type="ECO:0000256" key="3">
    <source>
        <dbReference type="ARBA" id="ARBA00061607"/>
    </source>
</evidence>
<dbReference type="Gene3D" id="1.10.8.80">
    <property type="entry name" value="Magnesium chelatase subunit I, C-Terminal domain"/>
    <property type="match status" value="1"/>
</dbReference>
<dbReference type="InterPro" id="IPR041628">
    <property type="entry name" value="ChlI/MoxR_AAA_lid"/>
</dbReference>
<dbReference type="AlphaFoldDB" id="A0A6B8RSG2"/>
<evidence type="ECO:0000259" key="4">
    <source>
        <dbReference type="SMART" id="SM00382"/>
    </source>
</evidence>
<dbReference type="CDD" id="cd00009">
    <property type="entry name" value="AAA"/>
    <property type="match status" value="1"/>
</dbReference>
<dbReference type="GO" id="GO:0016887">
    <property type="term" value="F:ATP hydrolysis activity"/>
    <property type="evidence" value="ECO:0007669"/>
    <property type="project" value="InterPro"/>
</dbReference>
<dbReference type="GO" id="GO:0005524">
    <property type="term" value="F:ATP binding"/>
    <property type="evidence" value="ECO:0007669"/>
    <property type="project" value="UniProtKB-KW"/>
</dbReference>
<dbReference type="Pfam" id="PF07726">
    <property type="entry name" value="AAA_3"/>
    <property type="match status" value="1"/>
</dbReference>
<dbReference type="Pfam" id="PF17863">
    <property type="entry name" value="AAA_lid_2"/>
    <property type="match status" value="1"/>
</dbReference>
<gene>
    <name evidence="5" type="ORF">EHS13_27025</name>
</gene>
<keyword evidence="6" id="KW-1185">Reference proteome</keyword>
<evidence type="ECO:0000313" key="6">
    <source>
        <dbReference type="Proteomes" id="UP000426246"/>
    </source>
</evidence>
<dbReference type="SMART" id="SM00382">
    <property type="entry name" value="AAA"/>
    <property type="match status" value="1"/>
</dbReference>
<evidence type="ECO:0000256" key="1">
    <source>
        <dbReference type="ARBA" id="ARBA00022741"/>
    </source>
</evidence>
<dbReference type="EMBL" id="CP034235">
    <property type="protein sequence ID" value="QGQ98276.1"/>
    <property type="molecule type" value="Genomic_DNA"/>
</dbReference>
<evidence type="ECO:0000256" key="2">
    <source>
        <dbReference type="ARBA" id="ARBA00022840"/>
    </source>
</evidence>
<keyword evidence="2" id="KW-0067">ATP-binding</keyword>
<comment type="similarity">
    <text evidence="3">Belongs to the MoxR family.</text>
</comment>
<dbReference type="SUPFAM" id="SSF52540">
    <property type="entry name" value="P-loop containing nucleoside triphosphate hydrolases"/>
    <property type="match status" value="1"/>
</dbReference>
<dbReference type="KEGG" id="ppsc:EHS13_27025"/>
<dbReference type="InterPro" id="IPR027417">
    <property type="entry name" value="P-loop_NTPase"/>
</dbReference>
<dbReference type="RefSeq" id="WP_155703378.1">
    <property type="nucleotide sequence ID" value="NZ_CP034235.1"/>
</dbReference>
<dbReference type="PANTHER" id="PTHR42759">
    <property type="entry name" value="MOXR FAMILY PROTEIN"/>
    <property type="match status" value="1"/>
</dbReference>
<dbReference type="InterPro" id="IPR050764">
    <property type="entry name" value="CbbQ/NirQ/NorQ/GpvN"/>
</dbReference>
<sequence>METVEIKKLAERVKQNISLVIVGKDQIIDYLLIALITSSHVLLEDVPGTGKTLLAKAMAKSLNASFKRVQFTPDLLPSDLTGINFFNQKQSEFEFRPGPVFCNILLADEINRATPRSQSSLLECMEERQVSIDGETRKLDNPFIVIATQNPIENQGTFPLPEAQLDRFLLKVRMGYPTTAESVEIMKRFKQSNPLDLIESVVGVQELIAAQQAYSLVKVDSSIYDYIVAIVEKTRTHADISFGVSPRGAQALLKAVQVYAILQGRDYVIPDDVKAMVKPVFGHRMIPRSLNRMKEDTVLNIIDLILNQVPVPTEEQLVKG</sequence>
<dbReference type="InterPro" id="IPR011703">
    <property type="entry name" value="ATPase_AAA-3"/>
</dbReference>
<dbReference type="PIRSF" id="PIRSF002849">
    <property type="entry name" value="AAA_ATPase_chaperone_MoxR_prd"/>
    <property type="match status" value="1"/>
</dbReference>
<name>A0A6B8RSG2_9BACL</name>